<keyword evidence="1" id="KW-0732">Signal</keyword>
<dbReference type="EMBL" id="JASZ02000033">
    <property type="protein sequence ID" value="OWK97266.1"/>
    <property type="molecule type" value="Genomic_DNA"/>
</dbReference>
<dbReference type="RefSeq" id="WP_031503695.1">
    <property type="nucleotide sequence ID" value="NZ_JASZ02000033.1"/>
</dbReference>
<gene>
    <name evidence="2" type="ORF">AP75_12130</name>
</gene>
<protein>
    <submittedName>
        <fullName evidence="2">Flagellin biosynthesis protein FlgD</fullName>
    </submittedName>
</protein>
<organism evidence="2 3">
    <name type="scientific">Kaistella haifensis DSM 19056</name>
    <dbReference type="NCBI Taxonomy" id="1450526"/>
    <lineage>
        <taxon>Bacteria</taxon>
        <taxon>Pseudomonadati</taxon>
        <taxon>Bacteroidota</taxon>
        <taxon>Flavobacteriia</taxon>
        <taxon>Flavobacteriales</taxon>
        <taxon>Weeksellaceae</taxon>
        <taxon>Chryseobacterium group</taxon>
        <taxon>Kaistella</taxon>
    </lineage>
</organism>
<evidence type="ECO:0000256" key="1">
    <source>
        <dbReference type="SAM" id="SignalP"/>
    </source>
</evidence>
<keyword evidence="2" id="KW-0966">Cell projection</keyword>
<dbReference type="InterPro" id="IPR014469">
    <property type="entry name" value="DUF2271"/>
</dbReference>
<dbReference type="AlphaFoldDB" id="A0A246B7A7"/>
<dbReference type="Pfam" id="PF10029">
    <property type="entry name" value="DUF2271"/>
    <property type="match status" value="1"/>
</dbReference>
<feature type="chain" id="PRO_5011289516" evidence="1">
    <location>
        <begin position="23"/>
        <end position="163"/>
    </location>
</feature>
<sequence length="163" mass="18215">MKNTWKTAAFAAIALFISTAFAAQTTKYKVMLQMQNYTGKNAYVIISLINPKGGYDKTLSVLGDDNEWYNTLKAWDKFRKVKKEKLNGITGASVAGGARATRVIEFETAKLDKGYKIRFESAVETQKYHTKDAEIALSSAALDNREGVKGNGYIRNVRFIKVQ</sequence>
<keyword evidence="2" id="KW-0282">Flagellum</keyword>
<keyword evidence="2" id="KW-0969">Cilium</keyword>
<evidence type="ECO:0000313" key="2">
    <source>
        <dbReference type="EMBL" id="OWK97266.1"/>
    </source>
</evidence>
<proteinExistence type="predicted"/>
<evidence type="ECO:0000313" key="3">
    <source>
        <dbReference type="Proteomes" id="UP000197587"/>
    </source>
</evidence>
<accession>A0A246B7A7</accession>
<dbReference type="Proteomes" id="UP000197587">
    <property type="component" value="Unassembled WGS sequence"/>
</dbReference>
<comment type="caution">
    <text evidence="2">The sequence shown here is derived from an EMBL/GenBank/DDBJ whole genome shotgun (WGS) entry which is preliminary data.</text>
</comment>
<keyword evidence="3" id="KW-1185">Reference proteome</keyword>
<name>A0A246B7A7_9FLAO</name>
<feature type="signal peptide" evidence="1">
    <location>
        <begin position="1"/>
        <end position="22"/>
    </location>
</feature>
<reference evidence="2 3" key="1">
    <citation type="submission" date="2017-05" db="EMBL/GenBank/DDBJ databases">
        <title>Genome of Chryseobacterium haifense.</title>
        <authorList>
            <person name="Newman J.D."/>
        </authorList>
    </citation>
    <scope>NUCLEOTIDE SEQUENCE [LARGE SCALE GENOMIC DNA]</scope>
    <source>
        <strain evidence="2 3">DSM 19056</strain>
    </source>
</reference>